<dbReference type="Proteomes" id="UP000219439">
    <property type="component" value="Unassembled WGS sequence"/>
</dbReference>
<dbReference type="Pfam" id="PF04290">
    <property type="entry name" value="DctQ"/>
    <property type="match status" value="1"/>
</dbReference>
<dbReference type="RefSeq" id="WP_210200736.1">
    <property type="nucleotide sequence ID" value="NZ_OBEL01000001.1"/>
</dbReference>
<feature type="transmembrane region" description="Helical" evidence="7">
    <location>
        <begin position="102"/>
        <end position="123"/>
    </location>
</feature>
<evidence type="ECO:0000313" key="10">
    <source>
        <dbReference type="Proteomes" id="UP000219439"/>
    </source>
</evidence>
<keyword evidence="6 7" id="KW-0472">Membrane</keyword>
<evidence type="ECO:0000256" key="3">
    <source>
        <dbReference type="ARBA" id="ARBA00022475"/>
    </source>
</evidence>
<reference evidence="9 10" key="1">
    <citation type="submission" date="2017-09" db="EMBL/GenBank/DDBJ databases">
        <authorList>
            <person name="Ehlers B."/>
            <person name="Leendertz F.H."/>
        </authorList>
    </citation>
    <scope>NUCLEOTIDE SEQUENCE [LARGE SCALE GENOMIC DNA]</scope>
    <source>
        <strain evidence="9 10">DSM 18289</strain>
    </source>
</reference>
<evidence type="ECO:0000313" key="9">
    <source>
        <dbReference type="EMBL" id="SNZ06884.1"/>
    </source>
</evidence>
<comment type="similarity">
    <text evidence="7">Belongs to the TRAP transporter small permease family.</text>
</comment>
<evidence type="ECO:0000256" key="6">
    <source>
        <dbReference type="ARBA" id="ARBA00023136"/>
    </source>
</evidence>
<name>A0A285NBL7_9HYPH</name>
<comment type="subcellular location">
    <subcellularLocation>
        <location evidence="7">Cell inner membrane</location>
        <topology evidence="7">Multi-pass membrane protein</topology>
    </subcellularLocation>
    <subcellularLocation>
        <location evidence="1">Cell membrane</location>
        <topology evidence="1">Multi-pass membrane protein</topology>
    </subcellularLocation>
</comment>
<dbReference type="GO" id="GO:0022857">
    <property type="term" value="F:transmembrane transporter activity"/>
    <property type="evidence" value="ECO:0007669"/>
    <property type="project" value="UniProtKB-UniRule"/>
</dbReference>
<evidence type="ECO:0000256" key="2">
    <source>
        <dbReference type="ARBA" id="ARBA00022448"/>
    </source>
</evidence>
<comment type="function">
    <text evidence="7">Part of the tripartite ATP-independent periplasmic (TRAP) transport system.</text>
</comment>
<proteinExistence type="inferred from homology"/>
<evidence type="ECO:0000256" key="4">
    <source>
        <dbReference type="ARBA" id="ARBA00022692"/>
    </source>
</evidence>
<keyword evidence="5 7" id="KW-1133">Transmembrane helix</keyword>
<accession>A0A285NBL7</accession>
<comment type="caution">
    <text evidence="7">Lacks conserved residue(s) required for the propagation of feature annotation.</text>
</comment>
<keyword evidence="10" id="KW-1185">Reference proteome</keyword>
<keyword evidence="4 7" id="KW-0812">Transmembrane</keyword>
<dbReference type="EMBL" id="OBEL01000001">
    <property type="protein sequence ID" value="SNZ06884.1"/>
    <property type="molecule type" value="Genomic_DNA"/>
</dbReference>
<evidence type="ECO:0000256" key="5">
    <source>
        <dbReference type="ARBA" id="ARBA00022989"/>
    </source>
</evidence>
<evidence type="ECO:0000256" key="1">
    <source>
        <dbReference type="ARBA" id="ARBA00004651"/>
    </source>
</evidence>
<keyword evidence="3" id="KW-1003">Cell membrane</keyword>
<organism evidence="9 10">
    <name type="scientific">Cohaesibacter gelatinilyticus</name>
    <dbReference type="NCBI Taxonomy" id="372072"/>
    <lineage>
        <taxon>Bacteria</taxon>
        <taxon>Pseudomonadati</taxon>
        <taxon>Pseudomonadota</taxon>
        <taxon>Alphaproteobacteria</taxon>
        <taxon>Hyphomicrobiales</taxon>
        <taxon>Cohaesibacteraceae</taxon>
    </lineage>
</organism>
<keyword evidence="7" id="KW-0997">Cell inner membrane</keyword>
<comment type="subunit">
    <text evidence="7">The complex comprises the extracytoplasmic solute receptor protein and the two transmembrane proteins.</text>
</comment>
<evidence type="ECO:0000259" key="8">
    <source>
        <dbReference type="Pfam" id="PF04290"/>
    </source>
</evidence>
<feature type="transmembrane region" description="Helical" evidence="7">
    <location>
        <begin position="62"/>
        <end position="81"/>
    </location>
</feature>
<feature type="domain" description="Tripartite ATP-independent periplasmic transporters DctQ component" evidence="8">
    <location>
        <begin position="31"/>
        <end position="165"/>
    </location>
</feature>
<feature type="transmembrane region" description="Helical" evidence="7">
    <location>
        <begin position="143"/>
        <end position="163"/>
    </location>
</feature>
<dbReference type="AlphaFoldDB" id="A0A285NBL7"/>
<gene>
    <name evidence="9" type="ORF">SAMN06265368_0572</name>
</gene>
<dbReference type="InterPro" id="IPR055348">
    <property type="entry name" value="DctQ"/>
</dbReference>
<protein>
    <recommendedName>
        <fullName evidence="7">TRAP transporter small permease protein</fullName>
    </recommendedName>
</protein>
<dbReference type="GO" id="GO:0005886">
    <property type="term" value="C:plasma membrane"/>
    <property type="evidence" value="ECO:0007669"/>
    <property type="project" value="UniProtKB-SubCell"/>
</dbReference>
<evidence type="ECO:0000256" key="7">
    <source>
        <dbReference type="RuleBase" id="RU369079"/>
    </source>
</evidence>
<sequence>MIASFFQRLMEWTNRLALGSALAGGLVLLLLVLLTVLSILGRELAALSFLSDLVGPIPGDYELIELGMGFAIFAFLPWAHWTNGHASVDLLKPYFGRLLNRLAEIARDLLMFIIAVLFMRQLWLGMLDKQSYDETSFILQIPLWWGYAAASAGAALFTLIALIKLSVTCFGTQADAPTETAEPDVPGGGI</sequence>
<keyword evidence="2 7" id="KW-0813">Transport</keyword>